<dbReference type="EMBL" id="LT635764">
    <property type="protein sequence ID" value="SGZ48647.1"/>
    <property type="molecule type" value="Genomic_DNA"/>
</dbReference>
<keyword evidence="8 18" id="KW-0732">Signal</keyword>
<dbReference type="PANTHER" id="PTHR11240:SF22">
    <property type="entry name" value="RIBONUCLEASE T2"/>
    <property type="match status" value="1"/>
</dbReference>
<evidence type="ECO:0000256" key="4">
    <source>
        <dbReference type="ARBA" id="ARBA00012571"/>
    </source>
</evidence>
<dbReference type="Proteomes" id="UP000182259">
    <property type="component" value="Chromosome I"/>
</dbReference>
<keyword evidence="6" id="KW-0926">Vacuole</keyword>
<feature type="active site" evidence="16">
    <location>
        <position position="85"/>
    </location>
</feature>
<dbReference type="EC" id="4.6.1.19" evidence="4"/>
<dbReference type="GO" id="GO:0003723">
    <property type="term" value="F:RNA binding"/>
    <property type="evidence" value="ECO:0007669"/>
    <property type="project" value="InterPro"/>
</dbReference>
<keyword evidence="9" id="KW-0255">Endonuclease</keyword>
<feature type="signal peptide" evidence="18">
    <location>
        <begin position="1"/>
        <end position="15"/>
    </location>
</feature>
<evidence type="ECO:0000256" key="14">
    <source>
        <dbReference type="ARBA" id="ARBA00025494"/>
    </source>
</evidence>
<sequence length="407" mass="46142">MNLPIIMALLASTNAMSLPNFLNFLPQQLMDSTFNLCPIDIPLTCTNNTPIENSCCFESPGGIMLQTQFWDYYPPIGANDTFTLHGLWPDNCDGTYEQFCDDSLNLQVGELKKILVDEFNDPELYGKMQEVWKNFNGDDESLWVHEWNKHATCIKTLRPRCYGGEFTKNENIYDFFKISMLLYEKYPTFDFLAEKGVVPSNDKTYTKAEIADALNEKFDGNSVFFKCNRYHALQEIWYYHHVQGPVKGEKFVPIPSMLNSNCPETGIKFLPKGKFSPPPNQPPKDPNANRGYLKLSDHSGCVISNGQWYGQGTCATFRLIDSQFGGLNLLSSKGVCGISPTGDLNCNRQNTRSKYQFQMDKNTREIGYGGNFDWCFNEKGKHGSGKFVQIPVKLADGDCESFKLKLT</sequence>
<evidence type="ECO:0000256" key="17">
    <source>
        <dbReference type="RuleBase" id="RU004328"/>
    </source>
</evidence>
<keyword evidence="11" id="KW-1015">Disulfide bond</keyword>
<keyword evidence="10" id="KW-0378">Hydrolase</keyword>
<evidence type="ECO:0000256" key="12">
    <source>
        <dbReference type="ARBA" id="ARBA00023180"/>
    </source>
</evidence>
<evidence type="ECO:0000313" key="21">
    <source>
        <dbReference type="Proteomes" id="UP000182259"/>
    </source>
</evidence>
<proteinExistence type="inferred from homology"/>
<dbReference type="PANTHER" id="PTHR11240">
    <property type="entry name" value="RIBONUCLEASE T2"/>
    <property type="match status" value="1"/>
</dbReference>
<dbReference type="CDD" id="cd01061">
    <property type="entry name" value="RNase_T2_euk"/>
    <property type="match status" value="1"/>
</dbReference>
<dbReference type="InterPro" id="IPR001568">
    <property type="entry name" value="RNase_T2-like"/>
</dbReference>
<accession>A0A1L0BEE9</accession>
<evidence type="ECO:0000256" key="8">
    <source>
        <dbReference type="ARBA" id="ARBA00022729"/>
    </source>
</evidence>
<evidence type="ECO:0000256" key="15">
    <source>
        <dbReference type="ARBA" id="ARBA00071169"/>
    </source>
</evidence>
<evidence type="ECO:0000256" key="1">
    <source>
        <dbReference type="ARBA" id="ARBA00004410"/>
    </source>
</evidence>
<evidence type="ECO:0000256" key="18">
    <source>
        <dbReference type="SAM" id="SignalP"/>
    </source>
</evidence>
<reference evidence="20 21" key="1">
    <citation type="submission" date="2016-10" db="EMBL/GenBank/DDBJ databases">
        <authorList>
            <person name="de Groot N.N."/>
        </authorList>
    </citation>
    <scope>NUCLEOTIDE SEQUENCE [LARGE SCALE GENOMIC DNA]</scope>
    <source>
        <strain evidence="20 21">PYCC 4715</strain>
    </source>
</reference>
<name>A0A1L0BEE9_9ASCO</name>
<evidence type="ECO:0000256" key="11">
    <source>
        <dbReference type="ARBA" id="ARBA00023157"/>
    </source>
</evidence>
<keyword evidence="12" id="KW-0325">Glycoprotein</keyword>
<feature type="chain" id="PRO_5012091864" description="Ribonuclease T2-like" evidence="18">
    <location>
        <begin position="16"/>
        <end position="407"/>
    </location>
</feature>
<evidence type="ECO:0000259" key="19">
    <source>
        <dbReference type="Pfam" id="PF25488"/>
    </source>
</evidence>
<comment type="subcellular location">
    <subcellularLocation>
        <location evidence="2">Cytoplasm</location>
    </subcellularLocation>
    <subcellularLocation>
        <location evidence="1">Vacuole lumen</location>
    </subcellularLocation>
</comment>
<dbReference type="GO" id="GO:0016787">
    <property type="term" value="F:hydrolase activity"/>
    <property type="evidence" value="ECO:0007669"/>
    <property type="project" value="UniProtKB-KW"/>
</dbReference>
<dbReference type="PROSITE" id="PS00531">
    <property type="entry name" value="RNASE_T2_2"/>
    <property type="match status" value="1"/>
</dbReference>
<dbReference type="AlphaFoldDB" id="A0A1L0BEE9"/>
<evidence type="ECO:0000256" key="5">
    <source>
        <dbReference type="ARBA" id="ARBA00022490"/>
    </source>
</evidence>
<keyword evidence="7" id="KW-0540">Nuclease</keyword>
<comment type="function">
    <text evidence="14">Rnase which modulates cell survival under stress conditions. Released from the vacuole to the cytoplasm during stress to promote tRNA and rRNA cleavage and to activate separately a downstream pathway that promotes cell death. Involved in cell size, vacuolar morphology and growth at high temperatures and high salt concentration.</text>
</comment>
<dbReference type="FunFam" id="3.90.730.10:FF:000004">
    <property type="entry name" value="Ribonuclease T2-like"/>
    <property type="match status" value="1"/>
</dbReference>
<dbReference type="SUPFAM" id="SSF55895">
    <property type="entry name" value="Ribonuclease Rh-like"/>
    <property type="match status" value="1"/>
</dbReference>
<comment type="similarity">
    <text evidence="3 17">Belongs to the RNase T2 family.</text>
</comment>
<dbReference type="InterPro" id="IPR033130">
    <property type="entry name" value="RNase_T2_His_AS_2"/>
</dbReference>
<evidence type="ECO:0000256" key="9">
    <source>
        <dbReference type="ARBA" id="ARBA00022759"/>
    </source>
</evidence>
<dbReference type="Pfam" id="PF00445">
    <property type="entry name" value="Ribonuclease_T2"/>
    <property type="match status" value="1"/>
</dbReference>
<keyword evidence="5" id="KW-0963">Cytoplasm</keyword>
<feature type="domain" description="RNase T2-like C-terminal" evidence="19">
    <location>
        <begin position="288"/>
        <end position="378"/>
    </location>
</feature>
<evidence type="ECO:0000256" key="16">
    <source>
        <dbReference type="PIRSR" id="PIRSR633697-1"/>
    </source>
</evidence>
<dbReference type="GO" id="GO:0006401">
    <property type="term" value="P:RNA catabolic process"/>
    <property type="evidence" value="ECO:0007669"/>
    <property type="project" value="TreeGrafter"/>
</dbReference>
<evidence type="ECO:0000313" key="20">
    <source>
        <dbReference type="EMBL" id="SGZ48647.1"/>
    </source>
</evidence>
<gene>
    <name evidence="20" type="ORF">SAMEA4029009_CIC11G00000002191</name>
</gene>
<dbReference type="GO" id="GO:0005775">
    <property type="term" value="C:vacuolar lumen"/>
    <property type="evidence" value="ECO:0007669"/>
    <property type="project" value="UniProtKB-SubCell"/>
</dbReference>
<dbReference type="InterPro" id="IPR018188">
    <property type="entry name" value="RNase_T2_His_AS_1"/>
</dbReference>
<evidence type="ECO:0000256" key="10">
    <source>
        <dbReference type="ARBA" id="ARBA00022801"/>
    </source>
</evidence>
<evidence type="ECO:0000256" key="2">
    <source>
        <dbReference type="ARBA" id="ARBA00004496"/>
    </source>
</evidence>
<dbReference type="InterPro" id="IPR036430">
    <property type="entry name" value="RNase_T2-like_sf"/>
</dbReference>
<dbReference type="PROSITE" id="PS00530">
    <property type="entry name" value="RNASE_T2_1"/>
    <property type="match status" value="1"/>
</dbReference>
<dbReference type="Gene3D" id="3.90.730.10">
    <property type="entry name" value="Ribonuclease T2-like"/>
    <property type="match status" value="1"/>
</dbReference>
<dbReference type="InterPro" id="IPR033697">
    <property type="entry name" value="Ribonuclease_T2_eukaryotic"/>
</dbReference>
<protein>
    <recommendedName>
        <fullName evidence="15">Ribonuclease T2-like</fullName>
        <ecNumber evidence="4">4.6.1.19</ecNumber>
    </recommendedName>
</protein>
<dbReference type="GO" id="GO:0033897">
    <property type="term" value="F:ribonuclease T2 activity"/>
    <property type="evidence" value="ECO:0007669"/>
    <property type="project" value="UniProtKB-EC"/>
</dbReference>
<organism evidence="20 21">
    <name type="scientific">Sungouiella intermedia</name>
    <dbReference type="NCBI Taxonomy" id="45354"/>
    <lineage>
        <taxon>Eukaryota</taxon>
        <taxon>Fungi</taxon>
        <taxon>Dikarya</taxon>
        <taxon>Ascomycota</taxon>
        <taxon>Saccharomycotina</taxon>
        <taxon>Pichiomycetes</taxon>
        <taxon>Metschnikowiaceae</taxon>
        <taxon>Sungouiella</taxon>
    </lineage>
</organism>
<dbReference type="InterPro" id="IPR057328">
    <property type="entry name" value="RNaseT2L_C"/>
</dbReference>
<evidence type="ECO:0000256" key="6">
    <source>
        <dbReference type="ARBA" id="ARBA00022554"/>
    </source>
</evidence>
<evidence type="ECO:0000256" key="3">
    <source>
        <dbReference type="ARBA" id="ARBA00007469"/>
    </source>
</evidence>
<keyword evidence="13" id="KW-0456">Lyase</keyword>
<feature type="active site" evidence="16">
    <location>
        <position position="150"/>
    </location>
</feature>
<dbReference type="Pfam" id="PF25488">
    <property type="entry name" value="RNaseT2L_C"/>
    <property type="match status" value="1"/>
</dbReference>
<dbReference type="GO" id="GO:0005576">
    <property type="term" value="C:extracellular region"/>
    <property type="evidence" value="ECO:0007669"/>
    <property type="project" value="TreeGrafter"/>
</dbReference>
<evidence type="ECO:0000256" key="7">
    <source>
        <dbReference type="ARBA" id="ARBA00022722"/>
    </source>
</evidence>
<feature type="active site" evidence="16">
    <location>
        <position position="146"/>
    </location>
</feature>
<evidence type="ECO:0000256" key="13">
    <source>
        <dbReference type="ARBA" id="ARBA00023239"/>
    </source>
</evidence>